<dbReference type="InterPro" id="IPR006439">
    <property type="entry name" value="HAD-SF_hydro_IA"/>
</dbReference>
<organism evidence="1 2">
    <name type="scientific">Aeoliella mucimassa</name>
    <dbReference type="NCBI Taxonomy" id="2527972"/>
    <lineage>
        <taxon>Bacteria</taxon>
        <taxon>Pseudomonadati</taxon>
        <taxon>Planctomycetota</taxon>
        <taxon>Planctomycetia</taxon>
        <taxon>Pirellulales</taxon>
        <taxon>Lacipirellulaceae</taxon>
        <taxon>Aeoliella</taxon>
    </lineage>
</organism>
<dbReference type="CDD" id="cd02603">
    <property type="entry name" value="HAD_sEH-N_like"/>
    <property type="match status" value="1"/>
</dbReference>
<accession>A0A518AJQ1</accession>
<keyword evidence="2" id="KW-1185">Reference proteome</keyword>
<dbReference type="Pfam" id="PF00702">
    <property type="entry name" value="Hydrolase"/>
    <property type="match status" value="1"/>
</dbReference>
<dbReference type="InterPro" id="IPR023214">
    <property type="entry name" value="HAD_sf"/>
</dbReference>
<dbReference type="Gene3D" id="1.10.150.240">
    <property type="entry name" value="Putative phosphatase, domain 2"/>
    <property type="match status" value="1"/>
</dbReference>
<proteinExistence type="predicted"/>
<dbReference type="EC" id="3.1.3.-" evidence="1"/>
<dbReference type="AlphaFoldDB" id="A0A518AJQ1"/>
<dbReference type="SFLD" id="SFLDS00003">
    <property type="entry name" value="Haloacid_Dehalogenase"/>
    <property type="match status" value="1"/>
</dbReference>
<dbReference type="KEGG" id="amuc:Pan181_11370"/>
<dbReference type="PANTHER" id="PTHR43611:SF3">
    <property type="entry name" value="FLAVIN MONONUCLEOTIDE HYDROLASE 1, CHLOROPLATIC"/>
    <property type="match status" value="1"/>
</dbReference>
<dbReference type="InterPro" id="IPR036412">
    <property type="entry name" value="HAD-like_sf"/>
</dbReference>
<reference evidence="1 2" key="1">
    <citation type="submission" date="2019-02" db="EMBL/GenBank/DDBJ databases">
        <title>Deep-cultivation of Planctomycetes and their phenomic and genomic characterization uncovers novel biology.</title>
        <authorList>
            <person name="Wiegand S."/>
            <person name="Jogler M."/>
            <person name="Boedeker C."/>
            <person name="Pinto D."/>
            <person name="Vollmers J."/>
            <person name="Rivas-Marin E."/>
            <person name="Kohn T."/>
            <person name="Peeters S.H."/>
            <person name="Heuer A."/>
            <person name="Rast P."/>
            <person name="Oberbeckmann S."/>
            <person name="Bunk B."/>
            <person name="Jeske O."/>
            <person name="Meyerdierks A."/>
            <person name="Storesund J.E."/>
            <person name="Kallscheuer N."/>
            <person name="Luecker S."/>
            <person name="Lage O.M."/>
            <person name="Pohl T."/>
            <person name="Merkel B.J."/>
            <person name="Hornburger P."/>
            <person name="Mueller R.-W."/>
            <person name="Bruemmer F."/>
            <person name="Labrenz M."/>
            <person name="Spormann A.M."/>
            <person name="Op den Camp H."/>
            <person name="Overmann J."/>
            <person name="Amann R."/>
            <person name="Jetten M.S.M."/>
            <person name="Mascher T."/>
            <person name="Medema M.H."/>
            <person name="Devos D.P."/>
            <person name="Kaster A.-K."/>
            <person name="Ovreas L."/>
            <person name="Rohde M."/>
            <person name="Galperin M.Y."/>
            <person name="Jogler C."/>
        </authorList>
    </citation>
    <scope>NUCLEOTIDE SEQUENCE [LARGE SCALE GENOMIC DNA]</scope>
    <source>
        <strain evidence="1 2">Pan181</strain>
    </source>
</reference>
<dbReference type="PANTHER" id="PTHR43611">
    <property type="entry name" value="ALPHA-D-GLUCOSE 1-PHOSPHATE PHOSPHATASE"/>
    <property type="match status" value="1"/>
</dbReference>
<dbReference type="SFLD" id="SFLDG01129">
    <property type="entry name" value="C1.5:_HAD__Beta-PGM__Phosphata"/>
    <property type="match status" value="1"/>
</dbReference>
<dbReference type="Proteomes" id="UP000315750">
    <property type="component" value="Chromosome"/>
</dbReference>
<dbReference type="PRINTS" id="PR00413">
    <property type="entry name" value="HADHALOGNASE"/>
</dbReference>
<gene>
    <name evidence="1" type="primary">yihX</name>
    <name evidence="1" type="ORF">Pan181_11370</name>
</gene>
<sequence length="210" mass="23389">MTTSFLYFDLGNVLLKFNNERAIRQVADLTGADHDQLAALMAGEREQDGLQWRFEAGEFSDDEFFEIVCREFSIAPDRAAFEVAASDMFEPIAESFALIPQLKAAGHRLGILSNTNAIHWRFLLDGRFAVLNDQFAEYVTSFDAQSMKPDRRIYDVAIEQAGVPASEVFFVDDKLVNVEGALAAGLDAVQYIGHEQLLFDLAARGIEVPC</sequence>
<dbReference type="RefSeq" id="WP_145245875.1">
    <property type="nucleotide sequence ID" value="NZ_CP036278.1"/>
</dbReference>
<keyword evidence="1" id="KW-0378">Hydrolase</keyword>
<dbReference type="SUPFAM" id="SSF56784">
    <property type="entry name" value="HAD-like"/>
    <property type="match status" value="1"/>
</dbReference>
<evidence type="ECO:0000313" key="1">
    <source>
        <dbReference type="EMBL" id="QDU54952.1"/>
    </source>
</evidence>
<dbReference type="EMBL" id="CP036278">
    <property type="protein sequence ID" value="QDU54952.1"/>
    <property type="molecule type" value="Genomic_DNA"/>
</dbReference>
<protein>
    <submittedName>
        <fullName evidence="1">Alpha-D-glucose-1-phosphate phosphatase YihX</fullName>
        <ecNumber evidence="1">3.1.3.-</ecNumber>
    </submittedName>
</protein>
<dbReference type="InterPro" id="IPR023198">
    <property type="entry name" value="PGP-like_dom2"/>
</dbReference>
<name>A0A518AJQ1_9BACT</name>
<dbReference type="Gene3D" id="3.40.50.1000">
    <property type="entry name" value="HAD superfamily/HAD-like"/>
    <property type="match status" value="1"/>
</dbReference>
<dbReference type="GO" id="GO:0016787">
    <property type="term" value="F:hydrolase activity"/>
    <property type="evidence" value="ECO:0007669"/>
    <property type="project" value="UniProtKB-KW"/>
</dbReference>
<evidence type="ECO:0000313" key="2">
    <source>
        <dbReference type="Proteomes" id="UP000315750"/>
    </source>
</evidence>
<dbReference type="OrthoDB" id="9797415at2"/>
<dbReference type="NCBIfam" id="TIGR01509">
    <property type="entry name" value="HAD-SF-IA-v3"/>
    <property type="match status" value="1"/>
</dbReference>